<proteinExistence type="predicted"/>
<dbReference type="Proteomes" id="UP000824469">
    <property type="component" value="Unassembled WGS sequence"/>
</dbReference>
<organism evidence="1 2">
    <name type="scientific">Taxus chinensis</name>
    <name type="common">Chinese yew</name>
    <name type="synonym">Taxus wallichiana var. chinensis</name>
    <dbReference type="NCBI Taxonomy" id="29808"/>
    <lineage>
        <taxon>Eukaryota</taxon>
        <taxon>Viridiplantae</taxon>
        <taxon>Streptophyta</taxon>
        <taxon>Embryophyta</taxon>
        <taxon>Tracheophyta</taxon>
        <taxon>Spermatophyta</taxon>
        <taxon>Pinopsida</taxon>
        <taxon>Pinidae</taxon>
        <taxon>Conifers II</taxon>
        <taxon>Cupressales</taxon>
        <taxon>Taxaceae</taxon>
        <taxon>Taxus</taxon>
    </lineage>
</organism>
<gene>
    <name evidence="1" type="ORF">KI387_014320</name>
</gene>
<name>A0AA38CRL5_TAXCH</name>
<sequence length="101" mass="11249">MNRLTRETHLATERGKLRWAKGSQRGSFALDLLVKRNLMDVTKNVSFVPPRKTFIVLGPRKLEKIAMYSAELYAACTMGGILSFGLTHTSVIPPVLISSNM</sequence>
<protein>
    <submittedName>
        <fullName evidence="1">Uncharacterized protein</fullName>
    </submittedName>
</protein>
<comment type="caution">
    <text evidence="1">The sequence shown here is derived from an EMBL/GenBank/DDBJ whole genome shotgun (WGS) entry which is preliminary data.</text>
</comment>
<evidence type="ECO:0000313" key="2">
    <source>
        <dbReference type="Proteomes" id="UP000824469"/>
    </source>
</evidence>
<dbReference type="AlphaFoldDB" id="A0AA38CRL5"/>
<accession>A0AA38CRL5</accession>
<evidence type="ECO:0000313" key="1">
    <source>
        <dbReference type="EMBL" id="KAH9302737.1"/>
    </source>
</evidence>
<keyword evidence="2" id="KW-1185">Reference proteome</keyword>
<reference evidence="1 2" key="1">
    <citation type="journal article" date="2021" name="Nat. Plants">
        <title>The Taxus genome provides insights into paclitaxel biosynthesis.</title>
        <authorList>
            <person name="Xiong X."/>
            <person name="Gou J."/>
            <person name="Liao Q."/>
            <person name="Li Y."/>
            <person name="Zhou Q."/>
            <person name="Bi G."/>
            <person name="Li C."/>
            <person name="Du R."/>
            <person name="Wang X."/>
            <person name="Sun T."/>
            <person name="Guo L."/>
            <person name="Liang H."/>
            <person name="Lu P."/>
            <person name="Wu Y."/>
            <person name="Zhang Z."/>
            <person name="Ro D.K."/>
            <person name="Shang Y."/>
            <person name="Huang S."/>
            <person name="Yan J."/>
        </authorList>
    </citation>
    <scope>NUCLEOTIDE SEQUENCE [LARGE SCALE GENOMIC DNA]</scope>
    <source>
        <strain evidence="1">Ta-2019</strain>
    </source>
</reference>
<dbReference type="EMBL" id="JAHRHJ020000009">
    <property type="protein sequence ID" value="KAH9302737.1"/>
    <property type="molecule type" value="Genomic_DNA"/>
</dbReference>